<dbReference type="RefSeq" id="WP_185036050.1">
    <property type="nucleotide sequence ID" value="NZ_JACHEM010000023.1"/>
</dbReference>
<protein>
    <submittedName>
        <fullName evidence="2">Transporter family-2 protein</fullName>
    </submittedName>
</protein>
<keyword evidence="1" id="KW-0472">Membrane</keyword>
<keyword evidence="1" id="KW-0812">Transmembrane</keyword>
<keyword evidence="3" id="KW-1185">Reference proteome</keyword>
<dbReference type="Proteomes" id="UP000540423">
    <property type="component" value="Unassembled WGS sequence"/>
</dbReference>
<comment type="caution">
    <text evidence="2">The sequence shown here is derived from an EMBL/GenBank/DDBJ whole genome shotgun (WGS) entry which is preliminary data.</text>
</comment>
<sequence length="156" mass="16144">MTGRAADWLLAVSGGVLLTLMTQFNGDLAHHTGPVYASWAAHGLGAVVALVLVALFVRPLRRTGRLAGGAVPGRAPLWFYFGGIAGAVVVMLSAISVNSVLELAGTVALMLTGQILFGVVSDRWGLLRTPRRPITRMDLTVAGCVLAGSVLIVVGA</sequence>
<organism evidence="2 3">
    <name type="scientific">Streptomyces candidus</name>
    <dbReference type="NCBI Taxonomy" id="67283"/>
    <lineage>
        <taxon>Bacteria</taxon>
        <taxon>Bacillati</taxon>
        <taxon>Actinomycetota</taxon>
        <taxon>Actinomycetes</taxon>
        <taxon>Kitasatosporales</taxon>
        <taxon>Streptomycetaceae</taxon>
        <taxon>Streptomyces</taxon>
    </lineage>
</organism>
<dbReference type="Pfam" id="PF04657">
    <property type="entry name" value="DMT_YdcZ"/>
    <property type="match status" value="1"/>
</dbReference>
<feature type="transmembrane region" description="Helical" evidence="1">
    <location>
        <begin position="103"/>
        <end position="125"/>
    </location>
</feature>
<dbReference type="PANTHER" id="PTHR34821:SF2">
    <property type="entry name" value="INNER MEMBRANE PROTEIN YDCZ"/>
    <property type="match status" value="1"/>
</dbReference>
<dbReference type="InterPro" id="IPR006750">
    <property type="entry name" value="YdcZ"/>
</dbReference>
<reference evidence="2 3" key="1">
    <citation type="submission" date="2020-08" db="EMBL/GenBank/DDBJ databases">
        <title>Genomic Encyclopedia of Type Strains, Phase IV (KMG-IV): sequencing the most valuable type-strain genomes for metagenomic binning, comparative biology and taxonomic classification.</title>
        <authorList>
            <person name="Goeker M."/>
        </authorList>
    </citation>
    <scope>NUCLEOTIDE SEQUENCE [LARGE SCALE GENOMIC DNA]</scope>
    <source>
        <strain evidence="2 3">DSM 40141</strain>
    </source>
</reference>
<feature type="transmembrane region" description="Helical" evidence="1">
    <location>
        <begin position="36"/>
        <end position="57"/>
    </location>
</feature>
<dbReference type="GO" id="GO:0005886">
    <property type="term" value="C:plasma membrane"/>
    <property type="evidence" value="ECO:0007669"/>
    <property type="project" value="TreeGrafter"/>
</dbReference>
<dbReference type="EMBL" id="JACHEM010000023">
    <property type="protein sequence ID" value="MBB6439502.1"/>
    <property type="molecule type" value="Genomic_DNA"/>
</dbReference>
<evidence type="ECO:0000313" key="3">
    <source>
        <dbReference type="Proteomes" id="UP000540423"/>
    </source>
</evidence>
<evidence type="ECO:0000256" key="1">
    <source>
        <dbReference type="SAM" id="Phobius"/>
    </source>
</evidence>
<gene>
    <name evidence="2" type="ORF">HNQ79_006014</name>
</gene>
<accession>A0A7X0HKS0</accession>
<name>A0A7X0HKS0_9ACTN</name>
<feature type="transmembrane region" description="Helical" evidence="1">
    <location>
        <begin position="77"/>
        <end position="97"/>
    </location>
</feature>
<dbReference type="PANTHER" id="PTHR34821">
    <property type="entry name" value="INNER MEMBRANE PROTEIN YDCZ"/>
    <property type="match status" value="1"/>
</dbReference>
<proteinExistence type="predicted"/>
<dbReference type="AlphaFoldDB" id="A0A7X0HKS0"/>
<keyword evidence="1" id="KW-1133">Transmembrane helix</keyword>
<evidence type="ECO:0000313" key="2">
    <source>
        <dbReference type="EMBL" id="MBB6439502.1"/>
    </source>
</evidence>